<organism evidence="1 2">
    <name type="scientific">Zostera marina</name>
    <name type="common">Eelgrass</name>
    <dbReference type="NCBI Taxonomy" id="29655"/>
    <lineage>
        <taxon>Eukaryota</taxon>
        <taxon>Viridiplantae</taxon>
        <taxon>Streptophyta</taxon>
        <taxon>Embryophyta</taxon>
        <taxon>Tracheophyta</taxon>
        <taxon>Spermatophyta</taxon>
        <taxon>Magnoliopsida</taxon>
        <taxon>Liliopsida</taxon>
        <taxon>Zosteraceae</taxon>
        <taxon>Zostera</taxon>
    </lineage>
</organism>
<dbReference type="PANTHER" id="PTHR36371">
    <property type="entry name" value="PROTEIN PLASTID TRANSCRIPTIONALLY ACTIVE 10"/>
    <property type="match status" value="1"/>
</dbReference>
<keyword evidence="2" id="KW-1185">Reference proteome</keyword>
<reference evidence="2" key="1">
    <citation type="journal article" date="2016" name="Nature">
        <title>The genome of the seagrass Zostera marina reveals angiosperm adaptation to the sea.</title>
        <authorList>
            <person name="Olsen J.L."/>
            <person name="Rouze P."/>
            <person name="Verhelst B."/>
            <person name="Lin Y.-C."/>
            <person name="Bayer T."/>
            <person name="Collen J."/>
            <person name="Dattolo E."/>
            <person name="De Paoli E."/>
            <person name="Dittami S."/>
            <person name="Maumus F."/>
            <person name="Michel G."/>
            <person name="Kersting A."/>
            <person name="Lauritano C."/>
            <person name="Lohaus R."/>
            <person name="Toepel M."/>
            <person name="Tonon T."/>
            <person name="Vanneste K."/>
            <person name="Amirebrahimi M."/>
            <person name="Brakel J."/>
            <person name="Bostroem C."/>
            <person name="Chovatia M."/>
            <person name="Grimwood J."/>
            <person name="Jenkins J.W."/>
            <person name="Jueterbock A."/>
            <person name="Mraz A."/>
            <person name="Stam W.T."/>
            <person name="Tice H."/>
            <person name="Bornberg-Bauer E."/>
            <person name="Green P.J."/>
            <person name="Pearson G.A."/>
            <person name="Procaccini G."/>
            <person name="Duarte C.M."/>
            <person name="Schmutz J."/>
            <person name="Reusch T.B.H."/>
            <person name="Van de Peer Y."/>
        </authorList>
    </citation>
    <scope>NUCLEOTIDE SEQUENCE [LARGE SCALE GENOMIC DNA]</scope>
    <source>
        <strain evidence="2">cv. Finnish</strain>
    </source>
</reference>
<comment type="caution">
    <text evidence="1">The sequence shown here is derived from an EMBL/GenBank/DDBJ whole genome shotgun (WGS) entry which is preliminary data.</text>
</comment>
<sequence length="35" mass="4307">MNIVHFDQDYYPGRRKRGKDYKDDMLELPFIYPGQ</sequence>
<feature type="non-terminal residue" evidence="1">
    <location>
        <position position="35"/>
    </location>
</feature>
<dbReference type="InterPro" id="IPR044967">
    <property type="entry name" value="PTAC10"/>
</dbReference>
<name>A0A0K9NPX1_ZOSMR</name>
<evidence type="ECO:0000313" key="1">
    <source>
        <dbReference type="EMBL" id="KMZ58839.1"/>
    </source>
</evidence>
<proteinExistence type="predicted"/>
<evidence type="ECO:0000313" key="2">
    <source>
        <dbReference type="Proteomes" id="UP000036987"/>
    </source>
</evidence>
<accession>A0A0K9NPX1</accession>
<dbReference type="AlphaFoldDB" id="A0A0K9NPX1"/>
<dbReference type="PANTHER" id="PTHR36371:SF1">
    <property type="entry name" value="PROTEIN PLASTID TRANSCRIPTIONALLY ACTIVE 10"/>
    <property type="match status" value="1"/>
</dbReference>
<gene>
    <name evidence="1" type="ORF">ZOSMA_72G00010</name>
</gene>
<dbReference type="GO" id="GO:0000427">
    <property type="term" value="C:plastid-encoded plastid RNA polymerase complex"/>
    <property type="evidence" value="ECO:0007669"/>
    <property type="project" value="InterPro"/>
</dbReference>
<dbReference type="EMBL" id="LFYR01001858">
    <property type="protein sequence ID" value="KMZ58839.1"/>
    <property type="molecule type" value="Genomic_DNA"/>
</dbReference>
<dbReference type="STRING" id="29655.A0A0K9NPX1"/>
<dbReference type="Proteomes" id="UP000036987">
    <property type="component" value="Unassembled WGS sequence"/>
</dbReference>
<protein>
    <submittedName>
        <fullName evidence="1">Uncharacterized protein</fullName>
    </submittedName>
</protein>
<dbReference type="GO" id="GO:0003723">
    <property type="term" value="F:RNA binding"/>
    <property type="evidence" value="ECO:0007669"/>
    <property type="project" value="InterPro"/>
</dbReference>
<dbReference type="OrthoDB" id="419598at2759"/>